<dbReference type="Proteomes" id="UP001075387">
    <property type="component" value="Unassembled WGS sequence"/>
</dbReference>
<dbReference type="InterPro" id="IPR025285">
    <property type="entry name" value="DUF4145"/>
</dbReference>
<protein>
    <submittedName>
        <fullName evidence="3">DUF4145 domain-containing protein</fullName>
    </submittedName>
</protein>
<evidence type="ECO:0000313" key="3">
    <source>
        <dbReference type="EMBL" id="MCY8508289.1"/>
    </source>
</evidence>
<dbReference type="Pfam" id="PF13643">
    <property type="entry name" value="DUF4145"/>
    <property type="match status" value="1"/>
</dbReference>
<evidence type="ECO:0000313" key="4">
    <source>
        <dbReference type="Proteomes" id="UP001075387"/>
    </source>
</evidence>
<dbReference type="RefSeq" id="WP_072174266.1">
    <property type="nucleotide sequence ID" value="NZ_JALANC010000008.1"/>
</dbReference>
<proteinExistence type="predicted"/>
<comment type="caution">
    <text evidence="3">The sequence shown here is derived from an EMBL/GenBank/DDBJ whole genome shotgun (WGS) entry which is preliminary data.</text>
</comment>
<accession>A0AAP3CNJ9</accession>
<name>A0AAP3CNJ9_BACMO</name>
<dbReference type="EMBL" id="JALAQA010000001">
    <property type="protein sequence ID" value="MCY8508289.1"/>
    <property type="molecule type" value="Genomic_DNA"/>
</dbReference>
<evidence type="ECO:0000259" key="2">
    <source>
        <dbReference type="Pfam" id="PF13643"/>
    </source>
</evidence>
<feature type="domain" description="DUF4145" evidence="2">
    <location>
        <begin position="102"/>
        <end position="174"/>
    </location>
</feature>
<evidence type="ECO:0000256" key="1">
    <source>
        <dbReference type="SAM" id="MobiDB-lite"/>
    </source>
</evidence>
<feature type="region of interest" description="Disordered" evidence="1">
    <location>
        <begin position="213"/>
        <end position="232"/>
    </location>
</feature>
<dbReference type="AlphaFoldDB" id="A0AAP3CNJ9"/>
<gene>
    <name evidence="3" type="ORF">MOD07_01735</name>
</gene>
<sequence length="232" mass="26772">MVTILTCPHCGNKTPMNLLNRYEKETFVPLGFGDDQAQYNDIFEVFECPVCNDFQLYHTHWNTEEAYFEDYDIYEDGQVLFPLSEKVNSFRLPKSVKSAYESALRVRKIDDVICLISLRRTLEMVCKDKGAVKGQLHQKLNQLQQQNILPPLMGDISKVIKDFGNMAAHGDQVDIDSYIVDAMFRLTNKILEYVYILPGEMNEARFIFEMKTAKTSSSEDSPPNMNTQQKKE</sequence>
<reference evidence="3" key="1">
    <citation type="submission" date="2022-02" db="EMBL/GenBank/DDBJ databases">
        <title>Crop Bioprotection Bacillus Genome Sequencing.</title>
        <authorList>
            <person name="Dunlap C."/>
        </authorList>
    </citation>
    <scope>NUCLEOTIDE SEQUENCE</scope>
    <source>
        <strain evidence="3">CK3O2B-54A</strain>
    </source>
</reference>
<organism evidence="3 4">
    <name type="scientific">Bacillus mojavensis</name>
    <dbReference type="NCBI Taxonomy" id="72360"/>
    <lineage>
        <taxon>Bacteria</taxon>
        <taxon>Bacillati</taxon>
        <taxon>Bacillota</taxon>
        <taxon>Bacilli</taxon>
        <taxon>Bacillales</taxon>
        <taxon>Bacillaceae</taxon>
        <taxon>Bacillus</taxon>
    </lineage>
</organism>